<dbReference type="NCBIfam" id="NF033593">
    <property type="entry name" value="transpos_ISNCY_1"/>
    <property type="match status" value="1"/>
</dbReference>
<proteinExistence type="predicted"/>
<dbReference type="EMBL" id="LLYA01000092">
    <property type="protein sequence ID" value="KRR28399.1"/>
    <property type="molecule type" value="Genomic_DNA"/>
</dbReference>
<dbReference type="PANTHER" id="PTHR33803:SF3">
    <property type="entry name" value="BLL1974 PROTEIN"/>
    <property type="match status" value="1"/>
</dbReference>
<gene>
    <name evidence="3" type="ORF">CQ13_39570</name>
</gene>
<evidence type="ECO:0000259" key="1">
    <source>
        <dbReference type="Pfam" id="PF05598"/>
    </source>
</evidence>
<dbReference type="AlphaFoldDB" id="A0A0R3NDE5"/>
<dbReference type="InterPro" id="IPR025668">
    <property type="entry name" value="Tnp_DDE_dom"/>
</dbReference>
<feature type="domain" description="Transposase InsH N-terminal" evidence="1">
    <location>
        <begin position="59"/>
        <end position="131"/>
    </location>
</feature>
<evidence type="ECO:0008006" key="5">
    <source>
        <dbReference type="Google" id="ProtNLM"/>
    </source>
</evidence>
<dbReference type="Pfam" id="PF05598">
    <property type="entry name" value="DUF772"/>
    <property type="match status" value="1"/>
</dbReference>
<dbReference type="InterPro" id="IPR008490">
    <property type="entry name" value="Transposase_InsH_N"/>
</dbReference>
<keyword evidence="4" id="KW-1185">Reference proteome</keyword>
<name>A0A0R3NDE5_9BRAD</name>
<dbReference type="Pfam" id="PF13751">
    <property type="entry name" value="DDE_Tnp_1_6"/>
    <property type="match status" value="1"/>
</dbReference>
<feature type="domain" description="Transposase DDE" evidence="2">
    <location>
        <begin position="412"/>
        <end position="475"/>
    </location>
</feature>
<comment type="caution">
    <text evidence="3">The sequence shown here is derived from an EMBL/GenBank/DDBJ whole genome shotgun (WGS) entry which is preliminary data.</text>
</comment>
<sequence length="487" mass="55064">MNCCVQGRIEGGWGGGMIEMRRAQLSFGDGLIAEEVSDLREDWMEHADRVLADEEIVAAVYDALAKRHPKSRSRGRFGAPAEVVLRLLVLKHIRNLSYAALEREVRANLVYRDFTRVGGGKMPDAKTMGRWGLAIGPQVLRQIHDQMVKIAHDNGVVAGRRMRVDTTVVETNIHHPTDSTLLGDGVRVLPRTMKKITDIAGAVGTKLRDRSRSVKLRLFEIARIARTKGPLNRDRLQQRYRRLLNTTSRVVGQAKRFSKEISQGVKRSTDVLQQIALEGLRKELDRMVPLVRRVMRQTRARIFDGDTHVEDKILSVFEPSTEVIRKGKAGKPNEFGKMIKLQEAENQIIVDYEVYTRRPNNSDLLIPSIAAHQAKLGRVPRLVATDAGFYSARNEAAAKAMGVKRVCIPNRSSKSIERKREQKKRWFRNGQKWRTGCEGRISVVKRRNGLDRCRYKGDEGMQRWVGLGVISDNLINIGRAMSKQAAP</sequence>
<evidence type="ECO:0000313" key="3">
    <source>
        <dbReference type="EMBL" id="KRR28399.1"/>
    </source>
</evidence>
<evidence type="ECO:0000313" key="4">
    <source>
        <dbReference type="Proteomes" id="UP000052023"/>
    </source>
</evidence>
<organism evidence="3 4">
    <name type="scientific">Bradyrhizobium retamae</name>
    <dbReference type="NCBI Taxonomy" id="1300035"/>
    <lineage>
        <taxon>Bacteria</taxon>
        <taxon>Pseudomonadati</taxon>
        <taxon>Pseudomonadota</taxon>
        <taxon>Alphaproteobacteria</taxon>
        <taxon>Hyphomicrobiales</taxon>
        <taxon>Nitrobacteraceae</taxon>
        <taxon>Bradyrhizobium</taxon>
    </lineage>
</organism>
<dbReference type="Proteomes" id="UP000052023">
    <property type="component" value="Unassembled WGS sequence"/>
</dbReference>
<accession>A0A0R3NDE5</accession>
<reference evidence="3 4" key="1">
    <citation type="submission" date="2014-03" db="EMBL/GenBank/DDBJ databases">
        <title>Bradyrhizobium valentinum sp. nov., isolated from effective nodules of Lupinus mariae-josephae, a lupine endemic of basic-lime soils in Eastern Spain.</title>
        <authorList>
            <person name="Duran D."/>
            <person name="Rey L."/>
            <person name="Navarro A."/>
            <person name="Busquets A."/>
            <person name="Imperial J."/>
            <person name="Ruiz-Argueso T."/>
        </authorList>
    </citation>
    <scope>NUCLEOTIDE SEQUENCE [LARGE SCALE GENOMIC DNA]</scope>
    <source>
        <strain evidence="3 4">Ro19</strain>
    </source>
</reference>
<protein>
    <recommendedName>
        <fullName evidence="5">Transposase</fullName>
    </recommendedName>
</protein>
<dbReference type="PANTHER" id="PTHR33803">
    <property type="entry name" value="IS1478 TRANSPOSASE"/>
    <property type="match status" value="1"/>
</dbReference>
<evidence type="ECO:0000259" key="2">
    <source>
        <dbReference type="Pfam" id="PF13751"/>
    </source>
</evidence>